<evidence type="ECO:0000256" key="1">
    <source>
        <dbReference type="SAM" id="Phobius"/>
    </source>
</evidence>
<evidence type="ECO:0000313" key="3">
    <source>
        <dbReference type="Proteomes" id="UP000184225"/>
    </source>
</evidence>
<keyword evidence="1" id="KW-1133">Transmembrane helix</keyword>
<keyword evidence="1" id="KW-0812">Transmembrane</keyword>
<dbReference type="InterPro" id="IPR010384">
    <property type="entry name" value="MtfA_fam"/>
</dbReference>
<keyword evidence="3" id="KW-1185">Reference proteome</keyword>
<dbReference type="GO" id="GO:0004177">
    <property type="term" value="F:aminopeptidase activity"/>
    <property type="evidence" value="ECO:0007669"/>
    <property type="project" value="TreeGrafter"/>
</dbReference>
<accession>A0A1M6GLT8</accession>
<dbReference type="PANTHER" id="PTHR30164:SF2">
    <property type="entry name" value="PROTEIN MTFA"/>
    <property type="match status" value="1"/>
</dbReference>
<sequence>MENTNVYYLIFALFIFGLCTLVFVKFIELIEYLYLLFYKKPAYVHFYFRLKKLPLEEERFLKDKFVFYNRLTKKQKTFFQHRVFLFIKDKSFEGREGFKVTQEVKLYIAATAVMLTFGMRKFLLPSLSKIIIYPDVYHSTINNTYHKGEFNPKLEALVFSWKDFLQGFATRRDNLNLAVHEFIHVIQINSLKYSDVSSAMFTDASKEMLALLLNKNIRARLDSTEYFRDYAYTNQFEFLAVLVEYFIENPLELKQNFPEFYLKIREMLNYNFRGY</sequence>
<evidence type="ECO:0008006" key="4">
    <source>
        <dbReference type="Google" id="ProtNLM"/>
    </source>
</evidence>
<dbReference type="SUPFAM" id="SSF55486">
    <property type="entry name" value="Metalloproteases ('zincins'), catalytic domain"/>
    <property type="match status" value="1"/>
</dbReference>
<gene>
    <name evidence="2" type="ORF">SAMN04488096_108104</name>
</gene>
<dbReference type="GO" id="GO:0005829">
    <property type="term" value="C:cytosol"/>
    <property type="evidence" value="ECO:0007669"/>
    <property type="project" value="TreeGrafter"/>
</dbReference>
<dbReference type="Gene3D" id="1.10.472.150">
    <property type="entry name" value="Glucose-regulated metallo-peptidase M90, N-terminal domain"/>
    <property type="match status" value="1"/>
</dbReference>
<dbReference type="Pfam" id="PF06167">
    <property type="entry name" value="Peptidase_M90"/>
    <property type="match status" value="1"/>
</dbReference>
<proteinExistence type="predicted"/>
<keyword evidence="1" id="KW-0472">Membrane</keyword>
<dbReference type="CDD" id="cd20170">
    <property type="entry name" value="Peptidase_M90-like"/>
    <property type="match status" value="1"/>
</dbReference>
<dbReference type="AlphaFoldDB" id="A0A1M6GLT8"/>
<dbReference type="EMBL" id="FQYY01000008">
    <property type="protein sequence ID" value="SHJ10918.1"/>
    <property type="molecule type" value="Genomic_DNA"/>
</dbReference>
<feature type="transmembrane region" description="Helical" evidence="1">
    <location>
        <begin position="6"/>
        <end position="27"/>
    </location>
</feature>
<dbReference type="STRING" id="579105.SAMN04488096_108104"/>
<dbReference type="OrthoDB" id="9786424at2"/>
<name>A0A1M6GLT8_9FLAO</name>
<protein>
    <recommendedName>
        <fullName evidence="4">Zinc-dependent peptidase</fullName>
    </recommendedName>
</protein>
<reference evidence="2 3" key="1">
    <citation type="submission" date="2016-11" db="EMBL/GenBank/DDBJ databases">
        <authorList>
            <person name="Jaros S."/>
            <person name="Januszkiewicz K."/>
            <person name="Wedrychowicz H."/>
        </authorList>
    </citation>
    <scope>NUCLEOTIDE SEQUENCE [LARGE SCALE GENOMIC DNA]</scope>
    <source>
        <strain evidence="2 3">DSM 21425</strain>
    </source>
</reference>
<organism evidence="2 3">
    <name type="scientific">Mesonia phycicola</name>
    <dbReference type="NCBI Taxonomy" id="579105"/>
    <lineage>
        <taxon>Bacteria</taxon>
        <taxon>Pseudomonadati</taxon>
        <taxon>Bacteroidota</taxon>
        <taxon>Flavobacteriia</taxon>
        <taxon>Flavobacteriales</taxon>
        <taxon>Flavobacteriaceae</taxon>
        <taxon>Mesonia</taxon>
    </lineage>
</organism>
<dbReference type="Proteomes" id="UP000184225">
    <property type="component" value="Unassembled WGS sequence"/>
</dbReference>
<evidence type="ECO:0000313" key="2">
    <source>
        <dbReference type="EMBL" id="SHJ10918.1"/>
    </source>
</evidence>
<dbReference type="InterPro" id="IPR042252">
    <property type="entry name" value="MtfA_N"/>
</dbReference>
<dbReference type="PANTHER" id="PTHR30164">
    <property type="entry name" value="MTFA PEPTIDASE"/>
    <property type="match status" value="1"/>
</dbReference>